<evidence type="ECO:0000259" key="24">
    <source>
        <dbReference type="Pfam" id="PF02932"/>
    </source>
</evidence>
<evidence type="ECO:0000256" key="21">
    <source>
        <dbReference type="SAM" id="MobiDB-lite"/>
    </source>
</evidence>
<keyword evidence="10" id="KW-1015">Disulfide bond</keyword>
<keyword evidence="17 20" id="KW-0407">Ion channel</keyword>
<evidence type="ECO:0000256" key="12">
    <source>
        <dbReference type="ARBA" id="ARBA00023173"/>
    </source>
</evidence>
<reference evidence="28" key="1">
    <citation type="submission" date="2025-08" db="UniProtKB">
        <authorList>
            <consortium name="RefSeq"/>
        </authorList>
    </citation>
    <scope>IDENTIFICATION</scope>
    <source>
        <tissue evidence="28">Whole sample</tissue>
    </source>
</reference>
<dbReference type="InterPro" id="IPR036719">
    <property type="entry name" value="Neuro-gated_channel_TM_sf"/>
</dbReference>
<dbReference type="RefSeq" id="XP_022322179.1">
    <property type="nucleotide sequence ID" value="XM_022466471.1"/>
</dbReference>
<dbReference type="Gene3D" id="1.20.58.390">
    <property type="entry name" value="Neurotransmitter-gated ion-channel transmembrane domain"/>
    <property type="match status" value="1"/>
</dbReference>
<evidence type="ECO:0000256" key="16">
    <source>
        <dbReference type="ARBA" id="ARBA00023286"/>
    </source>
</evidence>
<dbReference type="GO" id="GO:0034707">
    <property type="term" value="C:chloride channel complex"/>
    <property type="evidence" value="ECO:0007669"/>
    <property type="project" value="UniProtKB-KW"/>
</dbReference>
<comment type="subcellular location">
    <subcellularLocation>
        <location evidence="18">Postsynaptic cell membrane</location>
        <topology evidence="18">Multi-pass membrane protein</topology>
    </subcellularLocation>
</comment>
<dbReference type="Pfam" id="PF24784">
    <property type="entry name" value="Temptin_C"/>
    <property type="match status" value="1"/>
</dbReference>
<keyword evidence="2 20" id="KW-0813">Transport</keyword>
<evidence type="ECO:0000256" key="5">
    <source>
        <dbReference type="ARBA" id="ARBA00022729"/>
    </source>
</evidence>
<evidence type="ECO:0000259" key="23">
    <source>
        <dbReference type="Pfam" id="PF02931"/>
    </source>
</evidence>
<dbReference type="Pfam" id="PF02932">
    <property type="entry name" value="Neur_chan_memb"/>
    <property type="match status" value="1"/>
</dbReference>
<dbReference type="NCBIfam" id="TIGR00860">
    <property type="entry name" value="LIC"/>
    <property type="match status" value="1"/>
</dbReference>
<feature type="domain" description="Copper type II ascorbate-dependent monooxygenase N-terminal" evidence="22">
    <location>
        <begin position="153"/>
        <end position="271"/>
    </location>
</feature>
<evidence type="ECO:0000256" key="8">
    <source>
        <dbReference type="ARBA" id="ARBA00023065"/>
    </source>
</evidence>
<proteinExistence type="inferred from homology"/>
<evidence type="ECO:0000259" key="26">
    <source>
        <dbReference type="Pfam" id="PF24784"/>
    </source>
</evidence>
<dbReference type="PRINTS" id="PR00253">
    <property type="entry name" value="GABAARECEPTR"/>
</dbReference>
<dbReference type="GO" id="GO:0004890">
    <property type="term" value="F:GABA-A receptor activity"/>
    <property type="evidence" value="ECO:0007669"/>
    <property type="project" value="InterPro"/>
</dbReference>
<feature type="signal peptide" evidence="20">
    <location>
        <begin position="1"/>
        <end position="22"/>
    </location>
</feature>
<dbReference type="Gene3D" id="2.70.170.10">
    <property type="entry name" value="Neurotransmitter-gated ion-channel ligand-binding domain"/>
    <property type="match status" value="1"/>
</dbReference>
<feature type="domain" description="Temptin Cys/Cys disulfide" evidence="26">
    <location>
        <begin position="22"/>
        <end position="116"/>
    </location>
</feature>
<dbReference type="AlphaFoldDB" id="A0A8B8D3S3"/>
<dbReference type="SUPFAM" id="SSF90112">
    <property type="entry name" value="Neurotransmitter-gated ion-channel transmembrane pore"/>
    <property type="match status" value="1"/>
</dbReference>
<evidence type="ECO:0000256" key="19">
    <source>
        <dbReference type="ARBA" id="ARBA00071250"/>
    </source>
</evidence>
<name>A0A8B8D3S3_CRAVI</name>
<feature type="transmembrane region" description="Helical" evidence="20">
    <location>
        <begin position="659"/>
        <end position="682"/>
    </location>
</feature>
<feature type="transmembrane region" description="Helical" evidence="20">
    <location>
        <begin position="625"/>
        <end position="644"/>
    </location>
</feature>
<evidence type="ECO:0000259" key="22">
    <source>
        <dbReference type="Pfam" id="PF01082"/>
    </source>
</evidence>
<dbReference type="GO" id="GO:0016715">
    <property type="term" value="F:oxidoreductase activity, acting on paired donors, with incorporation or reduction of molecular oxygen, reduced ascorbate as one donor, and incorporation of one atom of oxygen"/>
    <property type="evidence" value="ECO:0007669"/>
    <property type="project" value="InterPro"/>
</dbReference>
<keyword evidence="13" id="KW-0325">Glycoprotein</keyword>
<feature type="transmembrane region" description="Helical" evidence="20">
    <location>
        <begin position="594"/>
        <end position="618"/>
    </location>
</feature>
<dbReference type="SUPFAM" id="SSF49742">
    <property type="entry name" value="PHM/PNGase F"/>
    <property type="match status" value="2"/>
</dbReference>
<dbReference type="InterPro" id="IPR002289">
    <property type="entry name" value="GABAAb_rcpt"/>
</dbReference>
<dbReference type="InterPro" id="IPR006202">
    <property type="entry name" value="Neur_chan_lig-bd"/>
</dbReference>
<evidence type="ECO:0000256" key="14">
    <source>
        <dbReference type="ARBA" id="ARBA00023214"/>
    </source>
</evidence>
<dbReference type="InterPro" id="IPR024548">
    <property type="entry name" value="Cu2_monoox_C"/>
</dbReference>
<feature type="domain" description="Neurotransmitter-gated ion-channel transmembrane" evidence="24">
    <location>
        <begin position="601"/>
        <end position="826"/>
    </location>
</feature>
<evidence type="ECO:0000256" key="15">
    <source>
        <dbReference type="ARBA" id="ARBA00023257"/>
    </source>
</evidence>
<keyword evidence="5 20" id="KW-0732">Signal</keyword>
<dbReference type="InterPro" id="IPR006028">
    <property type="entry name" value="GABAA/Glycine_rcpt"/>
</dbReference>
<dbReference type="GO" id="GO:0005507">
    <property type="term" value="F:copper ion binding"/>
    <property type="evidence" value="ECO:0007669"/>
    <property type="project" value="InterPro"/>
</dbReference>
<evidence type="ECO:0000256" key="6">
    <source>
        <dbReference type="ARBA" id="ARBA00022989"/>
    </source>
</evidence>
<evidence type="ECO:0000313" key="27">
    <source>
        <dbReference type="Proteomes" id="UP000694844"/>
    </source>
</evidence>
<dbReference type="Gene3D" id="2.60.120.310">
    <property type="entry name" value="Copper type II, ascorbate-dependent monooxygenase, N-terminal domain"/>
    <property type="match status" value="1"/>
</dbReference>
<dbReference type="InterPro" id="IPR006029">
    <property type="entry name" value="Neurotrans-gated_channel_TM"/>
</dbReference>
<dbReference type="OrthoDB" id="8890589at2759"/>
<organism evidence="27 28">
    <name type="scientific">Crassostrea virginica</name>
    <name type="common">Eastern oyster</name>
    <dbReference type="NCBI Taxonomy" id="6565"/>
    <lineage>
        <taxon>Eukaryota</taxon>
        <taxon>Metazoa</taxon>
        <taxon>Spiralia</taxon>
        <taxon>Lophotrochozoa</taxon>
        <taxon>Mollusca</taxon>
        <taxon>Bivalvia</taxon>
        <taxon>Autobranchia</taxon>
        <taxon>Pteriomorphia</taxon>
        <taxon>Ostreida</taxon>
        <taxon>Ostreoidea</taxon>
        <taxon>Ostreidae</taxon>
        <taxon>Crassostrea</taxon>
    </lineage>
</organism>
<dbReference type="GO" id="GO:0045211">
    <property type="term" value="C:postsynaptic membrane"/>
    <property type="evidence" value="ECO:0007669"/>
    <property type="project" value="UniProtKB-SubCell"/>
</dbReference>
<dbReference type="Pfam" id="PF01082">
    <property type="entry name" value="Cu2_monooxygen"/>
    <property type="match status" value="1"/>
</dbReference>
<evidence type="ECO:0000256" key="1">
    <source>
        <dbReference type="ARBA" id="ARBA00010180"/>
    </source>
</evidence>
<evidence type="ECO:0000256" key="13">
    <source>
        <dbReference type="ARBA" id="ARBA00023180"/>
    </source>
</evidence>
<dbReference type="PROSITE" id="PS00236">
    <property type="entry name" value="NEUROTR_ION_CHANNEL"/>
    <property type="match status" value="1"/>
</dbReference>
<keyword evidence="14" id="KW-0868">Chloride</keyword>
<dbReference type="InterPro" id="IPR057626">
    <property type="entry name" value="S-S_Temptin"/>
</dbReference>
<dbReference type="Proteomes" id="UP000694844">
    <property type="component" value="Chromosome 3"/>
</dbReference>
<evidence type="ECO:0000256" key="3">
    <source>
        <dbReference type="ARBA" id="ARBA00022475"/>
    </source>
</evidence>
<dbReference type="InterPro" id="IPR018000">
    <property type="entry name" value="Neurotransmitter_ion_chnl_CS"/>
</dbReference>
<evidence type="ECO:0000313" key="28">
    <source>
        <dbReference type="RefSeq" id="XP_022322179.1"/>
    </source>
</evidence>
<dbReference type="GeneID" id="111123844"/>
<keyword evidence="4 20" id="KW-0812">Transmembrane</keyword>
<dbReference type="InterPro" id="IPR038050">
    <property type="entry name" value="Neuro_actylchol_rec"/>
</dbReference>
<keyword evidence="7" id="KW-0770">Synapse</keyword>
<evidence type="ECO:0000256" key="4">
    <source>
        <dbReference type="ARBA" id="ARBA00022692"/>
    </source>
</evidence>
<dbReference type="FunFam" id="2.70.170.10:FF:000021">
    <property type="entry name" value="Gamma-aminobutyric acid receptor isoform 3b"/>
    <property type="match status" value="1"/>
</dbReference>
<evidence type="ECO:0000256" key="11">
    <source>
        <dbReference type="ARBA" id="ARBA00023170"/>
    </source>
</evidence>
<evidence type="ECO:0000256" key="18">
    <source>
        <dbReference type="ARBA" id="ARBA00034104"/>
    </source>
</evidence>
<protein>
    <recommendedName>
        <fullName evidence="19">Gamma-aminobutyric acid receptor subunit beta</fullName>
    </recommendedName>
</protein>
<dbReference type="PRINTS" id="PR01160">
    <property type="entry name" value="GABAARBETA"/>
</dbReference>
<dbReference type="InterPro" id="IPR036939">
    <property type="entry name" value="Cu2_ascorb_mOase_N_sf"/>
</dbReference>
<feature type="transmembrane region" description="Helical" evidence="20">
    <location>
        <begin position="812"/>
        <end position="831"/>
    </location>
</feature>
<dbReference type="PRINTS" id="PR00252">
    <property type="entry name" value="NRIONCHANNEL"/>
</dbReference>
<keyword evidence="15" id="KW-0628">Postsynaptic cell membrane</keyword>
<dbReference type="GO" id="GO:0005254">
    <property type="term" value="F:chloride channel activity"/>
    <property type="evidence" value="ECO:0007669"/>
    <property type="project" value="UniProtKB-KW"/>
</dbReference>
<dbReference type="GO" id="GO:0005230">
    <property type="term" value="F:extracellular ligand-gated monoatomic ion channel activity"/>
    <property type="evidence" value="ECO:0007669"/>
    <property type="project" value="InterPro"/>
</dbReference>
<dbReference type="KEGG" id="cvn:111123844"/>
<comment type="similarity">
    <text evidence="1">Belongs to the ligand-gated ion channel (TC 1.A.9) family. Gamma-aminobutyric acid receptor (TC 1.A.9.5) subfamily.</text>
</comment>
<evidence type="ECO:0000256" key="7">
    <source>
        <dbReference type="ARBA" id="ARBA00023018"/>
    </source>
</evidence>
<evidence type="ECO:0000256" key="10">
    <source>
        <dbReference type="ARBA" id="ARBA00023157"/>
    </source>
</evidence>
<dbReference type="Gene3D" id="2.60.120.230">
    <property type="match status" value="1"/>
</dbReference>
<feature type="chain" id="PRO_5034939953" description="Gamma-aminobutyric acid receptor subunit beta" evidence="20">
    <location>
        <begin position="23"/>
        <end position="832"/>
    </location>
</feature>
<evidence type="ECO:0000259" key="25">
    <source>
        <dbReference type="Pfam" id="PF03712"/>
    </source>
</evidence>
<feature type="domain" description="Copper type II ascorbate-dependent monooxygenase C-terminal" evidence="25">
    <location>
        <begin position="292"/>
        <end position="369"/>
    </location>
</feature>
<keyword evidence="11" id="KW-0675">Receptor</keyword>
<accession>A0A8B8D3S3</accession>
<keyword evidence="8 20" id="KW-0406">Ion transport</keyword>
<dbReference type="FunFam" id="1.20.58.390:FF:000040">
    <property type="entry name" value="Gamma-aminobutyric acid receptor subunit beta-like"/>
    <property type="match status" value="1"/>
</dbReference>
<keyword evidence="16" id="KW-1071">Ligand-gated ion channel</keyword>
<keyword evidence="3" id="KW-1003">Cell membrane</keyword>
<evidence type="ECO:0000256" key="9">
    <source>
        <dbReference type="ARBA" id="ARBA00023136"/>
    </source>
</evidence>
<dbReference type="InterPro" id="IPR008977">
    <property type="entry name" value="PHM/PNGase_F_dom_sf"/>
</dbReference>
<dbReference type="Pfam" id="PF02931">
    <property type="entry name" value="Neur_chan_LBD"/>
    <property type="match status" value="1"/>
</dbReference>
<keyword evidence="12" id="KW-0869">Chloride channel</keyword>
<dbReference type="InterPro" id="IPR006201">
    <property type="entry name" value="Neur_channel"/>
</dbReference>
<dbReference type="CDD" id="cd19049">
    <property type="entry name" value="LGIC_TM_anion"/>
    <property type="match status" value="1"/>
</dbReference>
<keyword evidence="6 20" id="KW-1133">Transmembrane helix</keyword>
<evidence type="ECO:0000256" key="2">
    <source>
        <dbReference type="ARBA" id="ARBA00022448"/>
    </source>
</evidence>
<feature type="region of interest" description="Disordered" evidence="21">
    <location>
        <begin position="693"/>
        <end position="719"/>
    </location>
</feature>
<evidence type="ECO:0000256" key="20">
    <source>
        <dbReference type="RuleBase" id="RU000687"/>
    </source>
</evidence>
<keyword evidence="27" id="KW-1185">Reference proteome</keyword>
<dbReference type="InterPro" id="IPR036734">
    <property type="entry name" value="Neur_chan_lig-bd_sf"/>
</dbReference>
<dbReference type="PANTHER" id="PTHR18945">
    <property type="entry name" value="NEUROTRANSMITTER GATED ION CHANNEL"/>
    <property type="match status" value="1"/>
</dbReference>
<keyword evidence="9 20" id="KW-0472">Membrane</keyword>
<evidence type="ECO:0000256" key="17">
    <source>
        <dbReference type="ARBA" id="ARBA00023303"/>
    </source>
</evidence>
<dbReference type="Pfam" id="PF03712">
    <property type="entry name" value="Cu2_monoox_C"/>
    <property type="match status" value="1"/>
</dbReference>
<dbReference type="InterPro" id="IPR014784">
    <property type="entry name" value="Cu2_ascorb_mOase-like_C"/>
</dbReference>
<sequence>MVLFCKRFTVLLVAWVLPATLSFPQFQSLVPNGNKVPHPCSEGAWSAVGHVNPEGGHLRNVFGNDFAALGMVWSETICQADSDGDGRTNGEELGDPNCTWSQGQALTAPATGHPGVCEPMDDERCKGKNDWVVCNKQTELECDVLGDSETQFFDVKFPKRKVPAQETTYTCIIVEVPEVEDHHMVANKPLIDNEKVVHHLLVYGCGGKVRRKLNTPYECGMEASAACRDLIGVWGFGSKGECMHPDAGFRLGKNGYTHIAVQMHWTNKHQHSDYYDGSGIRIFYTRTLRLHDAGTLWLGQMFFEIPPETPETNVQGVCTSECTSKIFTENLTIFGATNHMHMLGIRGKVEHYRSGERVGFITNDAHYTYDSPVQHRLCYGTSPEMNSSVIDNLLSNYDIRLRPNFGDDAVDVGLELIVASFDSVSEVNMDYTITIYLNQYWTDERLTHGDLSPAASITLTGDFAERIWVPDTFFANDKNSFLHDVTEKNKMIRLYGNGSIVYGMRFTTTLACMMDLRDYPLDEQNCTVEIESYGYDMDDLYLHWRSGRSSVHGIQDIDLPQFSVVEYRTVEKIESLLTGKYPRLSLSFKLHRNVGYFIFQTYLPSILIVMLSWVSFWINHEATSARVALGITTVLTMTTISNGVRSSLPRISYVKAIDIYLVTCFVFVFAALLEYAAVNYTYWGKRAKKKRQAKGEAGKAKSAKGETRGDRDDGVKHTSVDNPDMSPVISLRGIKETKIDLEPGNTSFIPRACMSRGYIPESLIKRKRSSSLKIQRHTEAKKVHAQGKNKTTCIFGMLSIEDVNSIDRCSRLLFPGLFLMVNLLYWGYYLVL</sequence>
<dbReference type="SUPFAM" id="SSF63712">
    <property type="entry name" value="Nicotinic receptor ligand binding domain-like"/>
    <property type="match status" value="1"/>
</dbReference>
<dbReference type="InterPro" id="IPR000323">
    <property type="entry name" value="Cu2_ascorb_mOase_N"/>
</dbReference>
<feature type="domain" description="Neurotransmitter-gated ion-channel ligand-binding" evidence="23">
    <location>
        <begin position="388"/>
        <end position="593"/>
    </location>
</feature>
<gene>
    <name evidence="28" type="primary">LOC111123844</name>
</gene>